<feature type="domain" description="Beta-ketoacyl-[acyl-carrier-protein] synthase III C-terminal" evidence="3">
    <location>
        <begin position="242"/>
        <end position="325"/>
    </location>
</feature>
<dbReference type="PANTHER" id="PTHR34069:SF2">
    <property type="entry name" value="BETA-KETOACYL-[ACYL-CARRIER-PROTEIN] SYNTHASE III"/>
    <property type="match status" value="1"/>
</dbReference>
<dbReference type="PANTHER" id="PTHR34069">
    <property type="entry name" value="3-OXOACYL-[ACYL-CARRIER-PROTEIN] SYNTHASE 3"/>
    <property type="match status" value="1"/>
</dbReference>
<accession>A9KBE2</accession>
<evidence type="ECO:0000256" key="1">
    <source>
        <dbReference type="ARBA" id="ARBA00022679"/>
    </source>
</evidence>
<dbReference type="Pfam" id="PF08545">
    <property type="entry name" value="ACP_syn_III"/>
    <property type="match status" value="1"/>
</dbReference>
<dbReference type="GO" id="GO:0044550">
    <property type="term" value="P:secondary metabolite biosynthetic process"/>
    <property type="evidence" value="ECO:0007669"/>
    <property type="project" value="TreeGrafter"/>
</dbReference>
<dbReference type="AlphaFoldDB" id="A9KBE2"/>
<evidence type="ECO:0000259" key="4">
    <source>
        <dbReference type="Pfam" id="PF08545"/>
    </source>
</evidence>
<dbReference type="KEGG" id="cbd:CBUD_0158"/>
<organism evidence="5 6">
    <name type="scientific">Coxiella burnetii (strain Dugway 5J108-111)</name>
    <dbReference type="NCBI Taxonomy" id="434922"/>
    <lineage>
        <taxon>Bacteria</taxon>
        <taxon>Pseudomonadati</taxon>
        <taxon>Pseudomonadota</taxon>
        <taxon>Gammaproteobacteria</taxon>
        <taxon>Legionellales</taxon>
        <taxon>Coxiellaceae</taxon>
        <taxon>Coxiella</taxon>
    </lineage>
</organism>
<evidence type="ECO:0000256" key="2">
    <source>
        <dbReference type="ARBA" id="ARBA00023315"/>
    </source>
</evidence>
<evidence type="ECO:0000259" key="3">
    <source>
        <dbReference type="Pfam" id="PF08541"/>
    </source>
</evidence>
<dbReference type="InterPro" id="IPR013747">
    <property type="entry name" value="ACP_syn_III_C"/>
</dbReference>
<dbReference type="SUPFAM" id="SSF53901">
    <property type="entry name" value="Thiolase-like"/>
    <property type="match status" value="2"/>
</dbReference>
<dbReference type="HOGENOM" id="CLU_039592_4_2_6"/>
<dbReference type="Gene3D" id="3.40.47.10">
    <property type="match status" value="2"/>
</dbReference>
<name>A9KBE2_COXBN</name>
<gene>
    <name evidence="5" type="ordered locus">CBUD_0158</name>
</gene>
<feature type="domain" description="Beta-ketoacyl-[acyl-carrier-protein] synthase III N-terminal" evidence="4">
    <location>
        <begin position="124"/>
        <end position="202"/>
    </location>
</feature>
<sequence>MLYLHGLGHYHPNNIIDNSFLESLNINTNNEWILDRVGIHERRTALPLNYIRETYNKNPTLAFQQMETSYADGAARAVHHALSRAGIETNQVGLVVAGECILQYTLPANASVIAAAAGIQSMAIDINTACSSFATQMHYLNHLDESILPEYIVVVNPGFFTSIIDFTDRNTAVLFGDGAAAAVVSKRHESAWRLMDSHVDSNPKEWPVVTSPTGGHFSQQGSRVQHFAIKTTVSEINYLSKRNAVNLNEIYFIGHQANLMMLQSAASRAGIAPEKHFYNVDRFGNCGAASAPSVFSQRWDSFKSNDQVLMSVVGAGLTWGSLLFKHL</sequence>
<keyword evidence="2 5" id="KW-0012">Acyltransferase</keyword>
<evidence type="ECO:0000313" key="5">
    <source>
        <dbReference type="EMBL" id="ABS77390.1"/>
    </source>
</evidence>
<proteinExistence type="predicted"/>
<evidence type="ECO:0000313" key="6">
    <source>
        <dbReference type="Proteomes" id="UP000008555"/>
    </source>
</evidence>
<dbReference type="RefSeq" id="WP_005772652.1">
    <property type="nucleotide sequence ID" value="NC_009727.1"/>
</dbReference>
<dbReference type="CDD" id="cd00830">
    <property type="entry name" value="KAS_III"/>
    <property type="match status" value="1"/>
</dbReference>
<dbReference type="EC" id="2.3.1.41" evidence="5"/>
<protein>
    <submittedName>
        <fullName evidence="5">3-oxoacyl-[acyl-carrier-protein] synthase III</fullName>
        <ecNumber evidence="5">2.3.1.41</ecNumber>
    </submittedName>
</protein>
<dbReference type="InterPro" id="IPR013751">
    <property type="entry name" value="ACP_syn_III_N"/>
</dbReference>
<dbReference type="EMBL" id="CP000733">
    <property type="protein sequence ID" value="ABS77390.1"/>
    <property type="molecule type" value="Genomic_DNA"/>
</dbReference>
<keyword evidence="1 5" id="KW-0808">Transferase</keyword>
<dbReference type="GO" id="GO:0006633">
    <property type="term" value="P:fatty acid biosynthetic process"/>
    <property type="evidence" value="ECO:0007669"/>
    <property type="project" value="InterPro"/>
</dbReference>
<reference evidence="5 6" key="1">
    <citation type="journal article" date="2009" name="Infect. Immun.">
        <title>Comparative genomics reveal extensive transposon-mediated genomic plasticity and diversity among potential effector proteins within the genus Coxiella.</title>
        <authorList>
            <person name="Beare P.A."/>
            <person name="Unsworth N."/>
            <person name="Andoh M."/>
            <person name="Voth D.E."/>
            <person name="Omsland A."/>
            <person name="Gilk S.D."/>
            <person name="Williams K.P."/>
            <person name="Sobral B.W."/>
            <person name="Kupko J.J.III."/>
            <person name="Porcella S.F."/>
            <person name="Samuel J.E."/>
            <person name="Heinzen R.A."/>
        </authorList>
    </citation>
    <scope>NUCLEOTIDE SEQUENCE [LARGE SCALE GENOMIC DNA]</scope>
    <source>
        <strain evidence="5 6">Dugway 5J108-111</strain>
    </source>
</reference>
<dbReference type="Pfam" id="PF08541">
    <property type="entry name" value="ACP_syn_III_C"/>
    <property type="match status" value="1"/>
</dbReference>
<dbReference type="Proteomes" id="UP000008555">
    <property type="component" value="Chromosome"/>
</dbReference>
<dbReference type="InterPro" id="IPR016039">
    <property type="entry name" value="Thiolase-like"/>
</dbReference>
<dbReference type="GO" id="GO:0004315">
    <property type="term" value="F:3-oxoacyl-[acyl-carrier-protein] synthase activity"/>
    <property type="evidence" value="ECO:0007669"/>
    <property type="project" value="UniProtKB-EC"/>
</dbReference>